<evidence type="ECO:0000256" key="5">
    <source>
        <dbReference type="ARBA" id="ARBA00022737"/>
    </source>
</evidence>
<dbReference type="SUPFAM" id="SSF52058">
    <property type="entry name" value="L domain-like"/>
    <property type="match status" value="1"/>
</dbReference>
<reference evidence="11" key="1">
    <citation type="journal article" date="2021" name="Front. Plant Sci.">
        <title>Chromosome-Scale Genome Assembly for Chinese Sour Jujube and Insights Into Its Genome Evolution and Domestication Signature.</title>
        <authorList>
            <person name="Shen L.-Y."/>
            <person name="Luo H."/>
            <person name="Wang X.-L."/>
            <person name="Wang X.-M."/>
            <person name="Qiu X.-J."/>
            <person name="Liu H."/>
            <person name="Zhou S.-S."/>
            <person name="Jia K.-H."/>
            <person name="Nie S."/>
            <person name="Bao Y.-T."/>
            <person name="Zhang R.-G."/>
            <person name="Yun Q.-Z."/>
            <person name="Chai Y.-H."/>
            <person name="Lu J.-Y."/>
            <person name="Li Y."/>
            <person name="Zhao S.-W."/>
            <person name="Mao J.-F."/>
            <person name="Jia S.-G."/>
            <person name="Mao Y.-M."/>
        </authorList>
    </citation>
    <scope>NUCLEOTIDE SEQUENCE</scope>
    <source>
        <strain evidence="11">AT0</strain>
        <tissue evidence="11">Leaf</tissue>
    </source>
</reference>
<evidence type="ECO:0000256" key="3">
    <source>
        <dbReference type="ARBA" id="ARBA00022692"/>
    </source>
</evidence>
<dbReference type="Gene3D" id="2.60.120.430">
    <property type="entry name" value="Galactose-binding lectin"/>
    <property type="match status" value="1"/>
</dbReference>
<feature type="signal peptide" evidence="8">
    <location>
        <begin position="1"/>
        <end position="20"/>
    </location>
</feature>
<dbReference type="Pfam" id="PF00560">
    <property type="entry name" value="LRR_1"/>
    <property type="match status" value="3"/>
</dbReference>
<evidence type="ECO:0000256" key="8">
    <source>
        <dbReference type="SAM" id="SignalP"/>
    </source>
</evidence>
<organism evidence="11 12">
    <name type="scientific">Ziziphus jujuba var. spinosa</name>
    <dbReference type="NCBI Taxonomy" id="714518"/>
    <lineage>
        <taxon>Eukaryota</taxon>
        <taxon>Viridiplantae</taxon>
        <taxon>Streptophyta</taxon>
        <taxon>Embryophyta</taxon>
        <taxon>Tracheophyta</taxon>
        <taxon>Spermatophyta</taxon>
        <taxon>Magnoliopsida</taxon>
        <taxon>eudicotyledons</taxon>
        <taxon>Gunneridae</taxon>
        <taxon>Pentapetalae</taxon>
        <taxon>rosids</taxon>
        <taxon>fabids</taxon>
        <taxon>Rosales</taxon>
        <taxon>Rhamnaceae</taxon>
        <taxon>Paliureae</taxon>
        <taxon>Ziziphus</taxon>
    </lineage>
</organism>
<evidence type="ECO:0000259" key="10">
    <source>
        <dbReference type="Pfam" id="PF12819"/>
    </source>
</evidence>
<dbReference type="InterPro" id="IPR013210">
    <property type="entry name" value="LRR_N_plant-typ"/>
</dbReference>
<dbReference type="FunFam" id="3.80.10.10:FF:000129">
    <property type="entry name" value="Leucine-rich repeat receptor-like kinase"/>
    <property type="match status" value="1"/>
</dbReference>
<dbReference type="GO" id="GO:0016020">
    <property type="term" value="C:membrane"/>
    <property type="evidence" value="ECO:0007669"/>
    <property type="project" value="UniProtKB-SubCell"/>
</dbReference>
<dbReference type="InterPro" id="IPR024788">
    <property type="entry name" value="Malectin-like_Carb-bd_dom"/>
</dbReference>
<evidence type="ECO:0000259" key="9">
    <source>
        <dbReference type="Pfam" id="PF08263"/>
    </source>
</evidence>
<evidence type="ECO:0000313" key="11">
    <source>
        <dbReference type="EMBL" id="KAH7521181.1"/>
    </source>
</evidence>
<evidence type="ECO:0000256" key="7">
    <source>
        <dbReference type="ARBA" id="ARBA00023136"/>
    </source>
</evidence>
<evidence type="ECO:0000256" key="6">
    <source>
        <dbReference type="ARBA" id="ARBA00022989"/>
    </source>
</evidence>
<feature type="domain" description="Malectin-like" evidence="10">
    <location>
        <begin position="36"/>
        <end position="357"/>
    </location>
</feature>
<dbReference type="PROSITE" id="PS51257">
    <property type="entry name" value="PROKAR_LIPOPROTEIN"/>
    <property type="match status" value="1"/>
</dbReference>
<protein>
    <recommendedName>
        <fullName evidence="13">LRR receptor-like serine/threonine-protein kinase At1g67720</fullName>
    </recommendedName>
</protein>
<keyword evidence="3" id="KW-0812">Transmembrane</keyword>
<evidence type="ECO:0008006" key="13">
    <source>
        <dbReference type="Google" id="ProtNLM"/>
    </source>
</evidence>
<evidence type="ECO:0000313" key="12">
    <source>
        <dbReference type="Proteomes" id="UP000813462"/>
    </source>
</evidence>
<dbReference type="InterPro" id="IPR001611">
    <property type="entry name" value="Leu-rich_rpt"/>
</dbReference>
<evidence type="ECO:0000256" key="2">
    <source>
        <dbReference type="ARBA" id="ARBA00022614"/>
    </source>
</evidence>
<comment type="subcellular location">
    <subcellularLocation>
        <location evidence="1">Membrane</location>
        <topology evidence="1">Single-pass membrane protein</topology>
    </subcellularLocation>
</comment>
<evidence type="ECO:0000256" key="1">
    <source>
        <dbReference type="ARBA" id="ARBA00004167"/>
    </source>
</evidence>
<dbReference type="Pfam" id="PF08263">
    <property type="entry name" value="LRRNT_2"/>
    <property type="match status" value="1"/>
</dbReference>
<keyword evidence="5" id="KW-0677">Repeat</keyword>
<comment type="caution">
    <text evidence="11">The sequence shown here is derived from an EMBL/GenBank/DDBJ whole genome shotgun (WGS) entry which is preliminary data.</text>
</comment>
<gene>
    <name evidence="11" type="ORF">FEM48_Zijuj07G0006000</name>
</gene>
<sequence length="511" mass="56849">MGRAFTTMSLSILFLWVVSCIPLLVNSISDPRGYLLDCGAGKKDGAIVDNLKYITDEGFISVGNITTLKTPNLVPILSTLRYFPDTSACKYCYVVPVVKGGKYLVRTTYYYGGFDGGKEPPVFDQIVEGTKWSVVNTTEDYANGLSSYYEIMMLATGKMLSFCLARNEDTKSSPFISALELEYMDDSLYNTTDFKKFALATVARSSFGSAGDSISFPDDEFNRLWQPFKDMNPIVESHVNITPSDFWNMPPEKAFYNAITTSRGKTLQINWPQNPLSNAKYYISLYFQDNRTPSPYSWRVFNVSINGKNFFSDLNVTTDGVTVYSTQWPLSGQTQIVLTPRNGSPVGPVINAGEIMQILPLGGKTLTRDVVAMEELARMFNKPPSDWSGDPCLPKENSWTGVTCSHEKHVRVVALNLTGMEMSGTLPSKVVKLTALNHLWLGGNNLSGKIPEMGSMKELKTLHLENNKFEGKVPKSLGQLPKLKEIFLQNNKLSGEIPSSLQKKKGIKIRM</sequence>
<keyword evidence="7" id="KW-0472">Membrane</keyword>
<name>A0A978V1E8_ZIZJJ</name>
<dbReference type="PANTHER" id="PTHR45631">
    <property type="entry name" value="OS07G0107800 PROTEIN-RELATED"/>
    <property type="match status" value="1"/>
</dbReference>
<dbReference type="InterPro" id="IPR032675">
    <property type="entry name" value="LRR_dom_sf"/>
</dbReference>
<dbReference type="PANTHER" id="PTHR45631:SF45">
    <property type="entry name" value="LEUCINE-RICH REPEAT (LRR) FAMILY PROTEIN"/>
    <property type="match status" value="1"/>
</dbReference>
<dbReference type="Gene3D" id="3.80.10.10">
    <property type="entry name" value="Ribonuclease Inhibitor"/>
    <property type="match status" value="1"/>
</dbReference>
<keyword evidence="6" id="KW-1133">Transmembrane helix</keyword>
<feature type="domain" description="Leucine-rich repeat-containing N-terminal plant-type" evidence="9">
    <location>
        <begin position="382"/>
        <end position="405"/>
    </location>
</feature>
<dbReference type="Proteomes" id="UP000813462">
    <property type="component" value="Unassembled WGS sequence"/>
</dbReference>
<keyword evidence="4 8" id="KW-0732">Signal</keyword>
<dbReference type="Pfam" id="PF12819">
    <property type="entry name" value="Malectin_like"/>
    <property type="match status" value="1"/>
</dbReference>
<evidence type="ECO:0000256" key="4">
    <source>
        <dbReference type="ARBA" id="ARBA00022729"/>
    </source>
</evidence>
<feature type="chain" id="PRO_5038021808" description="LRR receptor-like serine/threonine-protein kinase At1g67720" evidence="8">
    <location>
        <begin position="21"/>
        <end position="511"/>
    </location>
</feature>
<dbReference type="EMBL" id="JAEACU010000007">
    <property type="protein sequence ID" value="KAH7521181.1"/>
    <property type="molecule type" value="Genomic_DNA"/>
</dbReference>
<keyword evidence="2" id="KW-0433">Leucine-rich repeat</keyword>
<dbReference type="AlphaFoldDB" id="A0A978V1E8"/>
<proteinExistence type="predicted"/>
<accession>A0A978V1E8</accession>